<dbReference type="AlphaFoldDB" id="A0A378QNR9"/>
<dbReference type="Proteomes" id="UP000254618">
    <property type="component" value="Unassembled WGS sequence"/>
</dbReference>
<evidence type="ECO:0000313" key="1">
    <source>
        <dbReference type="EMBL" id="STZ02480.1"/>
    </source>
</evidence>
<dbReference type="EMBL" id="UGQF01000001">
    <property type="protein sequence ID" value="STZ02517.1"/>
    <property type="molecule type" value="Genomic_DNA"/>
</dbReference>
<organism evidence="2 4">
    <name type="scientific">Moraxella equi</name>
    <dbReference type="NCBI Taxonomy" id="60442"/>
    <lineage>
        <taxon>Bacteria</taxon>
        <taxon>Pseudomonadati</taxon>
        <taxon>Pseudomonadota</taxon>
        <taxon>Gammaproteobacteria</taxon>
        <taxon>Moraxellales</taxon>
        <taxon>Moraxellaceae</taxon>
        <taxon>Moraxella</taxon>
    </lineage>
</organism>
<proteinExistence type="predicted"/>
<evidence type="ECO:0000313" key="3">
    <source>
        <dbReference type="EMBL" id="STZ02517.1"/>
    </source>
</evidence>
<reference evidence="2 4" key="1">
    <citation type="submission" date="2018-06" db="EMBL/GenBank/DDBJ databases">
        <authorList>
            <consortium name="Pathogen Informatics"/>
            <person name="Doyle S."/>
        </authorList>
    </citation>
    <scope>NUCLEOTIDE SEQUENCE [LARGE SCALE GENOMIC DNA]</scope>
    <source>
        <strain evidence="2 4">NCTC11012</strain>
    </source>
</reference>
<sequence>MKGFLLDELDYFNRIVLYSNTLDKWIDKKKEIQTKTKTAL</sequence>
<dbReference type="EMBL" id="UGQF01000001">
    <property type="protein sequence ID" value="STZ02480.1"/>
    <property type="molecule type" value="Genomic_DNA"/>
</dbReference>
<gene>
    <name evidence="1" type="ORF">NCTC11012_00705</name>
    <name evidence="2" type="ORF">NCTC11012_00730</name>
    <name evidence="3" type="ORF">NCTC11012_00742</name>
</gene>
<accession>A0A378QNR9</accession>
<protein>
    <submittedName>
        <fullName evidence="2">Uncharacterized protein</fullName>
    </submittedName>
</protein>
<evidence type="ECO:0000313" key="2">
    <source>
        <dbReference type="EMBL" id="STZ02505.1"/>
    </source>
</evidence>
<evidence type="ECO:0000313" key="4">
    <source>
        <dbReference type="Proteomes" id="UP000254618"/>
    </source>
</evidence>
<name>A0A378QNR9_9GAMM</name>
<dbReference type="EMBL" id="UGQF01000001">
    <property type="protein sequence ID" value="STZ02505.1"/>
    <property type="molecule type" value="Genomic_DNA"/>
</dbReference>